<keyword evidence="5" id="KW-1185">Reference proteome</keyword>
<evidence type="ECO:0000313" key="4">
    <source>
        <dbReference type="EnsemblProtists" id="EOD10329"/>
    </source>
</evidence>
<dbReference type="Pfam" id="PF21467">
    <property type="entry name" value="BetaGal_gal-bd"/>
    <property type="match status" value="1"/>
</dbReference>
<reference evidence="4" key="2">
    <citation type="submission" date="2024-10" db="UniProtKB">
        <authorList>
            <consortium name="EnsemblProtists"/>
        </authorList>
    </citation>
    <scope>IDENTIFICATION</scope>
</reference>
<feature type="domain" description="Beta-galactosidase galactose-binding" evidence="3">
    <location>
        <begin position="416"/>
        <end position="489"/>
    </location>
</feature>
<evidence type="ECO:0000313" key="5">
    <source>
        <dbReference type="Proteomes" id="UP000013827"/>
    </source>
</evidence>
<dbReference type="PROSITE" id="PS50231">
    <property type="entry name" value="RICIN_B_LECTIN"/>
    <property type="match status" value="1"/>
</dbReference>
<keyword evidence="2" id="KW-0326">Glycosidase</keyword>
<dbReference type="Gene3D" id="2.80.10.50">
    <property type="match status" value="1"/>
</dbReference>
<dbReference type="eggNOG" id="KOG0496">
    <property type="taxonomic scope" value="Eukaryota"/>
</dbReference>
<accession>A0A0D3IGE4</accession>
<dbReference type="PaxDb" id="2903-EOD10329"/>
<keyword evidence="1" id="KW-0378">Hydrolase</keyword>
<dbReference type="InterPro" id="IPR008979">
    <property type="entry name" value="Galactose-bd-like_sf"/>
</dbReference>
<name>A0A0D3IGE4_EMIH1</name>
<evidence type="ECO:0000256" key="2">
    <source>
        <dbReference type="ARBA" id="ARBA00023295"/>
    </source>
</evidence>
<dbReference type="GO" id="GO:0005975">
    <property type="term" value="P:carbohydrate metabolic process"/>
    <property type="evidence" value="ECO:0007669"/>
    <property type="project" value="InterPro"/>
</dbReference>
<dbReference type="PANTHER" id="PTHR23421">
    <property type="entry name" value="BETA-GALACTOSIDASE RELATED"/>
    <property type="match status" value="1"/>
</dbReference>
<reference evidence="5" key="1">
    <citation type="journal article" date="2013" name="Nature">
        <title>Pan genome of the phytoplankton Emiliania underpins its global distribution.</title>
        <authorList>
            <person name="Read B.A."/>
            <person name="Kegel J."/>
            <person name="Klute M.J."/>
            <person name="Kuo A."/>
            <person name="Lefebvre S.C."/>
            <person name="Maumus F."/>
            <person name="Mayer C."/>
            <person name="Miller J."/>
            <person name="Monier A."/>
            <person name="Salamov A."/>
            <person name="Young J."/>
            <person name="Aguilar M."/>
            <person name="Claverie J.M."/>
            <person name="Frickenhaus S."/>
            <person name="Gonzalez K."/>
            <person name="Herman E.K."/>
            <person name="Lin Y.C."/>
            <person name="Napier J."/>
            <person name="Ogata H."/>
            <person name="Sarno A.F."/>
            <person name="Shmutz J."/>
            <person name="Schroeder D."/>
            <person name="de Vargas C."/>
            <person name="Verret F."/>
            <person name="von Dassow P."/>
            <person name="Valentin K."/>
            <person name="Van de Peer Y."/>
            <person name="Wheeler G."/>
            <person name="Dacks J.B."/>
            <person name="Delwiche C.F."/>
            <person name="Dyhrman S.T."/>
            <person name="Glockner G."/>
            <person name="John U."/>
            <person name="Richards T."/>
            <person name="Worden A.Z."/>
            <person name="Zhang X."/>
            <person name="Grigoriev I.V."/>
            <person name="Allen A.E."/>
            <person name="Bidle K."/>
            <person name="Borodovsky M."/>
            <person name="Bowler C."/>
            <person name="Brownlee C."/>
            <person name="Cock J.M."/>
            <person name="Elias M."/>
            <person name="Gladyshev V.N."/>
            <person name="Groth M."/>
            <person name="Guda C."/>
            <person name="Hadaegh A."/>
            <person name="Iglesias-Rodriguez M.D."/>
            <person name="Jenkins J."/>
            <person name="Jones B.M."/>
            <person name="Lawson T."/>
            <person name="Leese F."/>
            <person name="Lindquist E."/>
            <person name="Lobanov A."/>
            <person name="Lomsadze A."/>
            <person name="Malik S.B."/>
            <person name="Marsh M.E."/>
            <person name="Mackinder L."/>
            <person name="Mock T."/>
            <person name="Mueller-Roeber B."/>
            <person name="Pagarete A."/>
            <person name="Parker M."/>
            <person name="Probert I."/>
            <person name="Quesneville H."/>
            <person name="Raines C."/>
            <person name="Rensing S.A."/>
            <person name="Riano-Pachon D.M."/>
            <person name="Richier S."/>
            <person name="Rokitta S."/>
            <person name="Shiraiwa Y."/>
            <person name="Soanes D.M."/>
            <person name="van der Giezen M."/>
            <person name="Wahlund T.M."/>
            <person name="Williams B."/>
            <person name="Wilson W."/>
            <person name="Wolfe G."/>
            <person name="Wurch L.L."/>
        </authorList>
    </citation>
    <scope>NUCLEOTIDE SEQUENCE</scope>
</reference>
<sequence>MKLKPTIISPVLQHHAAEALAAPLAPTQSLRCVGGKATPPVAPPSTTPPAGPVVSLGHCSNDDPAHFGTLDGSQQWSLEGGALATEDAMRLRWCLSADSDTEGGANVEESTITPRLIVCASGREAQRWGYDSVSRRIELAVQRPCPPKGSSRCKYCLESDSRGGSTALQLAVCGEATAQMWDVNGRTAAGSLAFLSNPTEPFRRFSTVPAPGVTKCTVEYRGRRYVLLPHSVVLVDTRTGAGGAVTWEFWQEAIGCPGCARQMEASSPLEQLRLTEDDTVYLWYSTVVSAELLGAFLLPGEPPCRSDRRYECRTVSVPAGEVSGMGGTIAYAFIDDVATTAATPLTAGNQSRELHILAVAMGLANGGVGPSSSKGPHTWPLLGEQRRIYTAEGTGGLPHTWFRSWLPRPTVAAGAPQTSFALNLSTMNKGVAYVNGFNLGRYWLRRGECKGACAPPVKHGHCYMRWKACGRPTQTLYHVPTEVLAPVRNLVVLFEETVGTATPRDLAGVSLVALHEHPATD</sequence>
<dbReference type="AlphaFoldDB" id="A0A0D3IGE4"/>
<evidence type="ECO:0000256" key="1">
    <source>
        <dbReference type="ARBA" id="ARBA00022801"/>
    </source>
</evidence>
<dbReference type="Proteomes" id="UP000013827">
    <property type="component" value="Unassembled WGS sequence"/>
</dbReference>
<dbReference type="InterPro" id="IPR048913">
    <property type="entry name" value="BetaGal_gal-bd"/>
</dbReference>
<dbReference type="GO" id="GO:0004553">
    <property type="term" value="F:hydrolase activity, hydrolyzing O-glycosyl compounds"/>
    <property type="evidence" value="ECO:0007669"/>
    <property type="project" value="InterPro"/>
</dbReference>
<evidence type="ECO:0000259" key="3">
    <source>
        <dbReference type="Pfam" id="PF21467"/>
    </source>
</evidence>
<dbReference type="InterPro" id="IPR035992">
    <property type="entry name" value="Ricin_B-like_lectins"/>
</dbReference>
<organism evidence="4 5">
    <name type="scientific">Emiliania huxleyi (strain CCMP1516)</name>
    <dbReference type="NCBI Taxonomy" id="280463"/>
    <lineage>
        <taxon>Eukaryota</taxon>
        <taxon>Haptista</taxon>
        <taxon>Haptophyta</taxon>
        <taxon>Prymnesiophyceae</taxon>
        <taxon>Isochrysidales</taxon>
        <taxon>Noelaerhabdaceae</taxon>
        <taxon>Emiliania</taxon>
    </lineage>
</organism>
<dbReference type="EnsemblProtists" id="EOD10329">
    <property type="protein sequence ID" value="EOD10329"/>
    <property type="gene ID" value="EMIHUDRAFT_248458"/>
</dbReference>
<proteinExistence type="predicted"/>
<dbReference type="HOGENOM" id="CLU_523223_0_0_1"/>
<dbReference type="RefSeq" id="XP_005762758.1">
    <property type="nucleotide sequence ID" value="XM_005762701.1"/>
</dbReference>
<dbReference type="Gene3D" id="2.60.120.260">
    <property type="entry name" value="Galactose-binding domain-like"/>
    <property type="match status" value="1"/>
</dbReference>
<dbReference type="KEGG" id="ehx:EMIHUDRAFT_248458"/>
<protein>
    <recommendedName>
        <fullName evidence="3">Beta-galactosidase galactose-binding domain-containing protein</fullName>
    </recommendedName>
</protein>
<dbReference type="GeneID" id="17256478"/>
<dbReference type="InterPro" id="IPR001944">
    <property type="entry name" value="Glycoside_Hdrlase_35"/>
</dbReference>
<dbReference type="SUPFAM" id="SSF49785">
    <property type="entry name" value="Galactose-binding domain-like"/>
    <property type="match status" value="1"/>
</dbReference>
<dbReference type="SUPFAM" id="SSF50370">
    <property type="entry name" value="Ricin B-like lectins"/>
    <property type="match status" value="1"/>
</dbReference>